<feature type="transmembrane region" description="Helical" evidence="2">
    <location>
        <begin position="254"/>
        <end position="280"/>
    </location>
</feature>
<dbReference type="SMART" id="SM00062">
    <property type="entry name" value="PBPb"/>
    <property type="match status" value="1"/>
</dbReference>
<dbReference type="InterPro" id="IPR035919">
    <property type="entry name" value="EAL_sf"/>
</dbReference>
<feature type="non-terminal residue" evidence="6">
    <location>
        <position position="669"/>
    </location>
</feature>
<dbReference type="EMBL" id="DRLF01000167">
    <property type="protein sequence ID" value="HEC06103.1"/>
    <property type="molecule type" value="Genomic_DNA"/>
</dbReference>
<dbReference type="SMART" id="SM00267">
    <property type="entry name" value="GGDEF"/>
    <property type="match status" value="1"/>
</dbReference>
<dbReference type="InterPro" id="IPR001638">
    <property type="entry name" value="Solute-binding_3/MltF_N"/>
</dbReference>
<dbReference type="AlphaFoldDB" id="A0A831RXA2"/>
<dbReference type="Gene3D" id="3.20.20.450">
    <property type="entry name" value="EAL domain"/>
    <property type="match status" value="1"/>
</dbReference>
<evidence type="ECO:0000313" key="6">
    <source>
        <dbReference type="EMBL" id="HEC06103.1"/>
    </source>
</evidence>
<accession>A0A831RXA2</accession>
<dbReference type="Gene3D" id="3.30.70.270">
    <property type="match status" value="1"/>
</dbReference>
<feature type="chain" id="PRO_5032720088" evidence="3">
    <location>
        <begin position="21"/>
        <end position="669"/>
    </location>
</feature>
<dbReference type="SMART" id="SM00052">
    <property type="entry name" value="EAL"/>
    <property type="match status" value="1"/>
</dbReference>
<feature type="domain" description="GGDEF" evidence="5">
    <location>
        <begin position="328"/>
        <end position="461"/>
    </location>
</feature>
<protein>
    <submittedName>
        <fullName evidence="6">EAL domain-containing protein</fullName>
    </submittedName>
</protein>
<dbReference type="PROSITE" id="PS50883">
    <property type="entry name" value="EAL"/>
    <property type="match status" value="1"/>
</dbReference>
<dbReference type="NCBIfam" id="TIGR00254">
    <property type="entry name" value="GGDEF"/>
    <property type="match status" value="1"/>
</dbReference>
<feature type="domain" description="EAL" evidence="4">
    <location>
        <begin position="470"/>
        <end position="669"/>
    </location>
</feature>
<dbReference type="CDD" id="cd01949">
    <property type="entry name" value="GGDEF"/>
    <property type="match status" value="1"/>
</dbReference>
<evidence type="ECO:0000259" key="5">
    <source>
        <dbReference type="PROSITE" id="PS50887"/>
    </source>
</evidence>
<dbReference type="InterPro" id="IPR001633">
    <property type="entry name" value="EAL_dom"/>
</dbReference>
<comment type="caution">
    <text evidence="6">The sequence shown here is derived from an EMBL/GenBank/DDBJ whole genome shotgun (WGS) entry which is preliminary data.</text>
</comment>
<dbReference type="PANTHER" id="PTHR44757:SF2">
    <property type="entry name" value="BIOFILM ARCHITECTURE MAINTENANCE PROTEIN MBAA"/>
    <property type="match status" value="1"/>
</dbReference>
<dbReference type="InterPro" id="IPR052155">
    <property type="entry name" value="Biofilm_reg_signaling"/>
</dbReference>
<proteinExistence type="predicted"/>
<reference evidence="6" key="1">
    <citation type="journal article" date="2020" name="mSystems">
        <title>Genome- and Community-Level Interaction Insights into Carbon Utilization and Element Cycling Functions of Hydrothermarchaeota in Hydrothermal Sediment.</title>
        <authorList>
            <person name="Zhou Z."/>
            <person name="Liu Y."/>
            <person name="Xu W."/>
            <person name="Pan J."/>
            <person name="Luo Z.H."/>
            <person name="Li M."/>
        </authorList>
    </citation>
    <scope>NUCLEOTIDE SEQUENCE [LARGE SCALE GENOMIC DNA]</scope>
    <source>
        <strain evidence="6">HyVt-458</strain>
    </source>
</reference>
<dbReference type="CDD" id="cd01948">
    <property type="entry name" value="EAL"/>
    <property type="match status" value="1"/>
</dbReference>
<dbReference type="FunFam" id="3.30.70.270:FF:000001">
    <property type="entry name" value="Diguanylate cyclase domain protein"/>
    <property type="match status" value="1"/>
</dbReference>
<sequence>MVVMVRLCALLCILAQPVLAAQTINVGIYQNEPKLFVNAEGQPDGFFVDLLGSIAAEEGWTLNYFPCEWNDCLERLAKGKIDLLPDVAYSDRRAHRFLFGKEVVLSSWSVVYVRKDTSLPSLKALDGKSLAVVKGSIQFEAIREEVKRLGVSPVFHEVNSFNDVFRLVKIGWVDAGLVNTYFGRKYAPDYGLKKTSILVRPALLNYAASAGGQAILDTIDRHLAAYKKDKQSVYYRLTDRWFSPLDATQHLPLWVKWVLIISVIVAVALAGIAMLFHFLIKRKTSELNDKARHLEHLANHDPLTSLPNRKLFFDRLRQSLKRAEREETLIAVLYLDLDQFKQINDSYGHAIGDEVLKEIAMRLERAIRKEDTIARLGGDEFAVVMESLKEAEGTMHCVQRLNAAFKEPVIVGDAQFVLSASIGISLYPQNGTDAHTLLRNADTAMFKAKEAGRGTFQFYVEEMTRYAVERARMEADLREAVERGELELHYQPQISLRDGHVVGFESLVRWRHPELGGLAPDQFIALAEDSGLILPLGEWVLRTACRQVTQWYSEGKNPGRVAVNISACQLGDYSLLDVVRTVLRETGCRPEWLELELTESSIMTRTQQAVSVMSELRELGVQLAIDDFGTGYSSLAYLRQLPIAKLKIDSSFIRDVSENEDDAAIVRAV</sequence>
<dbReference type="GO" id="GO:0003824">
    <property type="term" value="F:catalytic activity"/>
    <property type="evidence" value="ECO:0007669"/>
    <property type="project" value="UniProtKB-ARBA"/>
</dbReference>
<dbReference type="Pfam" id="PF00990">
    <property type="entry name" value="GGDEF"/>
    <property type="match status" value="1"/>
</dbReference>
<dbReference type="SUPFAM" id="SSF141868">
    <property type="entry name" value="EAL domain-like"/>
    <property type="match status" value="1"/>
</dbReference>
<evidence type="ECO:0000256" key="2">
    <source>
        <dbReference type="SAM" id="Phobius"/>
    </source>
</evidence>
<dbReference type="InterPro" id="IPR043128">
    <property type="entry name" value="Rev_trsase/Diguanyl_cyclase"/>
</dbReference>
<evidence type="ECO:0000256" key="3">
    <source>
        <dbReference type="SAM" id="SignalP"/>
    </source>
</evidence>
<keyword evidence="2" id="KW-0472">Membrane</keyword>
<dbReference type="PANTHER" id="PTHR44757">
    <property type="entry name" value="DIGUANYLATE CYCLASE DGCP"/>
    <property type="match status" value="1"/>
</dbReference>
<comment type="cofactor">
    <cofactor evidence="1">
        <name>Mg(2+)</name>
        <dbReference type="ChEBI" id="CHEBI:18420"/>
    </cofactor>
</comment>
<gene>
    <name evidence="6" type="ORF">ENJ12_04595</name>
</gene>
<dbReference type="SUPFAM" id="SSF53850">
    <property type="entry name" value="Periplasmic binding protein-like II"/>
    <property type="match status" value="1"/>
</dbReference>
<evidence type="ECO:0000259" key="4">
    <source>
        <dbReference type="PROSITE" id="PS50883"/>
    </source>
</evidence>
<feature type="signal peptide" evidence="3">
    <location>
        <begin position="1"/>
        <end position="20"/>
    </location>
</feature>
<dbReference type="PROSITE" id="PS50887">
    <property type="entry name" value="GGDEF"/>
    <property type="match status" value="1"/>
</dbReference>
<dbReference type="Pfam" id="PF00497">
    <property type="entry name" value="SBP_bac_3"/>
    <property type="match status" value="1"/>
</dbReference>
<dbReference type="InterPro" id="IPR000160">
    <property type="entry name" value="GGDEF_dom"/>
</dbReference>
<evidence type="ECO:0000256" key="1">
    <source>
        <dbReference type="ARBA" id="ARBA00001946"/>
    </source>
</evidence>
<dbReference type="Gene3D" id="3.40.190.10">
    <property type="entry name" value="Periplasmic binding protein-like II"/>
    <property type="match status" value="2"/>
</dbReference>
<dbReference type="SUPFAM" id="SSF55073">
    <property type="entry name" value="Nucleotide cyclase"/>
    <property type="match status" value="1"/>
</dbReference>
<keyword evidence="3" id="KW-0732">Signal</keyword>
<dbReference type="InterPro" id="IPR029787">
    <property type="entry name" value="Nucleotide_cyclase"/>
</dbReference>
<dbReference type="Pfam" id="PF00563">
    <property type="entry name" value="EAL"/>
    <property type="match status" value="1"/>
</dbReference>
<keyword evidence="2" id="KW-1133">Transmembrane helix</keyword>
<keyword evidence="2" id="KW-0812">Transmembrane</keyword>
<organism evidence="6">
    <name type="scientific">Thiolapillus brandeum</name>
    <dbReference type="NCBI Taxonomy" id="1076588"/>
    <lineage>
        <taxon>Bacteria</taxon>
        <taxon>Pseudomonadati</taxon>
        <taxon>Pseudomonadota</taxon>
        <taxon>Gammaproteobacteria</taxon>
        <taxon>Chromatiales</taxon>
        <taxon>Sedimenticolaceae</taxon>
        <taxon>Thiolapillus</taxon>
    </lineage>
</organism>
<name>A0A831RXA2_9GAMM</name>
<dbReference type="Proteomes" id="UP000886339">
    <property type="component" value="Unassembled WGS sequence"/>
</dbReference>